<evidence type="ECO:0000256" key="1">
    <source>
        <dbReference type="ARBA" id="ARBA00004141"/>
    </source>
</evidence>
<dbReference type="PROSITE" id="PS50850">
    <property type="entry name" value="MFS"/>
    <property type="match status" value="1"/>
</dbReference>
<evidence type="ECO:0000313" key="10">
    <source>
        <dbReference type="Proteomes" id="UP000197619"/>
    </source>
</evidence>
<evidence type="ECO:0000259" key="8">
    <source>
        <dbReference type="PROSITE" id="PS50850"/>
    </source>
</evidence>
<dbReference type="Pfam" id="PF00083">
    <property type="entry name" value="Sugar_tr"/>
    <property type="match status" value="1"/>
</dbReference>
<keyword evidence="3 7" id="KW-1133">Transmembrane helix</keyword>
<feature type="region of interest" description="Disordered" evidence="6">
    <location>
        <begin position="508"/>
        <end position="536"/>
    </location>
</feature>
<feature type="compositionally biased region" description="Acidic residues" evidence="6">
    <location>
        <begin position="1"/>
        <end position="11"/>
    </location>
</feature>
<feature type="transmembrane region" description="Helical" evidence="7">
    <location>
        <begin position="360"/>
        <end position="382"/>
    </location>
</feature>
<comment type="similarity">
    <text evidence="5">Belongs to the major facilitator superfamily. Sugar transporter (TC 2.A.1.1) family.</text>
</comment>
<keyword evidence="9" id="KW-0762">Sugar transport</keyword>
<dbReference type="GO" id="GO:0070837">
    <property type="term" value="P:dehydroascorbic acid transport"/>
    <property type="evidence" value="ECO:0007669"/>
    <property type="project" value="TreeGrafter"/>
</dbReference>
<comment type="caution">
    <text evidence="9">The sequence shown here is derived from an EMBL/GenBank/DDBJ whole genome shotgun (WGS) entry which is preliminary data.</text>
</comment>
<accession>A0A218VDA2</accession>
<dbReference type="InterPro" id="IPR005828">
    <property type="entry name" value="MFS_sugar_transport-like"/>
</dbReference>
<evidence type="ECO:0000313" key="9">
    <source>
        <dbReference type="EMBL" id="OWK63671.1"/>
    </source>
</evidence>
<dbReference type="PANTHER" id="PTHR23503:SF35">
    <property type="entry name" value="SOLUTE CARRIER FAMILY 2, FACILITATED GLUCOSE TRANSPORTER MEMBER 9"/>
    <property type="match status" value="1"/>
</dbReference>
<evidence type="ECO:0000256" key="4">
    <source>
        <dbReference type="ARBA" id="ARBA00023136"/>
    </source>
</evidence>
<feature type="transmembrane region" description="Helical" evidence="7">
    <location>
        <begin position="84"/>
        <end position="105"/>
    </location>
</feature>
<comment type="subcellular location">
    <subcellularLocation>
        <location evidence="1">Membrane</location>
        <topology evidence="1">Multi-pass membrane protein</topology>
    </subcellularLocation>
</comment>
<dbReference type="Proteomes" id="UP000197619">
    <property type="component" value="Unassembled WGS sequence"/>
</dbReference>
<feature type="transmembrane region" description="Helical" evidence="7">
    <location>
        <begin position="117"/>
        <end position="138"/>
    </location>
</feature>
<feature type="transmembrane region" description="Helical" evidence="7">
    <location>
        <begin position="144"/>
        <end position="165"/>
    </location>
</feature>
<reference evidence="9 10" key="1">
    <citation type="submission" date="2017-05" db="EMBL/GenBank/DDBJ databases">
        <title>Genome of assembly of the Bengalese finch, Lonchura striata domestica.</title>
        <authorList>
            <person name="Colquitt B.M."/>
            <person name="Brainard M.S."/>
        </authorList>
    </citation>
    <scope>NUCLEOTIDE SEQUENCE [LARGE SCALE GENOMIC DNA]</scope>
    <source>
        <strain evidence="9">White83orange57</strain>
    </source>
</reference>
<dbReference type="Gene3D" id="1.20.1250.20">
    <property type="entry name" value="MFS general substrate transporter like domains"/>
    <property type="match status" value="1"/>
</dbReference>
<dbReference type="CDD" id="cd17432">
    <property type="entry name" value="MFS_GLUT_Class2"/>
    <property type="match status" value="1"/>
</dbReference>
<feature type="transmembrane region" description="Helical" evidence="7">
    <location>
        <begin position="293"/>
        <end position="316"/>
    </location>
</feature>
<evidence type="ECO:0000256" key="2">
    <source>
        <dbReference type="ARBA" id="ARBA00022692"/>
    </source>
</evidence>
<evidence type="ECO:0000256" key="7">
    <source>
        <dbReference type="SAM" id="Phobius"/>
    </source>
</evidence>
<dbReference type="AlphaFoldDB" id="A0A218VDA2"/>
<dbReference type="PRINTS" id="PR00171">
    <property type="entry name" value="SUGRTRNSPORT"/>
</dbReference>
<organism evidence="9 10">
    <name type="scientific">Lonchura striata</name>
    <name type="common">white-rumped munia</name>
    <dbReference type="NCBI Taxonomy" id="40157"/>
    <lineage>
        <taxon>Eukaryota</taxon>
        <taxon>Metazoa</taxon>
        <taxon>Chordata</taxon>
        <taxon>Craniata</taxon>
        <taxon>Vertebrata</taxon>
        <taxon>Euteleostomi</taxon>
        <taxon>Archelosauria</taxon>
        <taxon>Archosauria</taxon>
        <taxon>Dinosauria</taxon>
        <taxon>Saurischia</taxon>
        <taxon>Theropoda</taxon>
        <taxon>Coelurosauria</taxon>
        <taxon>Aves</taxon>
        <taxon>Neognathae</taxon>
        <taxon>Neoaves</taxon>
        <taxon>Telluraves</taxon>
        <taxon>Australaves</taxon>
        <taxon>Passeriformes</taxon>
        <taxon>Passeroidea</taxon>
        <taxon>Estrildidae</taxon>
        <taxon>Estrildinae</taxon>
        <taxon>Lonchura</taxon>
    </lineage>
</organism>
<dbReference type="PROSITE" id="PS00217">
    <property type="entry name" value="SUGAR_TRANSPORT_2"/>
    <property type="match status" value="1"/>
</dbReference>
<evidence type="ECO:0000256" key="6">
    <source>
        <dbReference type="SAM" id="MobiDB-lite"/>
    </source>
</evidence>
<gene>
    <name evidence="9" type="primary">SLC2A9_1</name>
    <name evidence="9" type="ORF">RLOC_00013966</name>
</gene>
<feature type="region of interest" description="Disordered" evidence="6">
    <location>
        <begin position="1"/>
        <end position="23"/>
    </location>
</feature>
<dbReference type="PROSITE" id="PS00216">
    <property type="entry name" value="SUGAR_TRANSPORT_1"/>
    <property type="match status" value="1"/>
</dbReference>
<evidence type="ECO:0000256" key="3">
    <source>
        <dbReference type="ARBA" id="ARBA00022989"/>
    </source>
</evidence>
<dbReference type="InterPro" id="IPR036259">
    <property type="entry name" value="MFS_trans_sf"/>
</dbReference>
<keyword evidence="10" id="KW-1185">Reference proteome</keyword>
<feature type="domain" description="Major facilitator superfamily (MFS) profile" evidence="8">
    <location>
        <begin position="36"/>
        <end position="481"/>
    </location>
</feature>
<dbReference type="GO" id="GO:0005886">
    <property type="term" value="C:plasma membrane"/>
    <property type="evidence" value="ECO:0007669"/>
    <property type="project" value="TreeGrafter"/>
</dbReference>
<dbReference type="PANTHER" id="PTHR23503">
    <property type="entry name" value="SOLUTE CARRIER FAMILY 2"/>
    <property type="match status" value="1"/>
</dbReference>
<feature type="transmembrane region" description="Helical" evidence="7">
    <location>
        <begin position="388"/>
        <end position="415"/>
    </location>
</feature>
<keyword evidence="4 7" id="KW-0472">Membrane</keyword>
<feature type="transmembrane region" description="Helical" evidence="7">
    <location>
        <begin position="331"/>
        <end position="353"/>
    </location>
</feature>
<dbReference type="InterPro" id="IPR045263">
    <property type="entry name" value="GLUT"/>
</dbReference>
<feature type="transmembrane region" description="Helical" evidence="7">
    <location>
        <begin position="427"/>
        <end position="448"/>
    </location>
</feature>
<feature type="transmembrane region" description="Helical" evidence="7">
    <location>
        <begin position="32"/>
        <end position="49"/>
    </location>
</feature>
<dbReference type="EMBL" id="MUZQ01000010">
    <property type="protein sequence ID" value="OWK63671.1"/>
    <property type="molecule type" value="Genomic_DNA"/>
</dbReference>
<sequence>MDGAAEPEADALVERGAGGGGRARRGNWSGSLIVASLTGAFGSSFLYGYNLSVVNAPSGYIKKFYNETWERRYGFSMDEGTLTLLWSITVSIFAIGGLVGAIIVTPIVKFFGRKCTLVLKNVFAVAAALLMSLSLLAGSFEMLILGRVIMGVDGGISLSALPMYLSEISPKEIRGSLGQVTAIFICIGVFTGQALGVPEIFGQESRWPFLFGVIIVPSLIQVMILPFLPESPRYLLLEKHNRSKAEKAFQRFLGKDDVSQEIEEVLAESRAQRNTKLVSVVQLLRTRAVRWQILTVVVTMGCYQLCGLNAVSIWYYTNNIFSESGIKHETIPYVTLSTGGVETLAAVFSGLVIERLGRRPLLIGGFGLMIIFFGVLTVSLTLQNSVHWLPYLSIFCILAIIASFCIGPGGIPFVLTGELFQQSQRPAAFMIAGTVNWLCNFTVGLLFPFIQAGLQTYCFLVFAGICFAGAAYLFFVLPETKNKTFHEISQAFAKRNKVTLEMQEMNHYPGERKPSEEQESNFTSSVDNGEAIKGIV</sequence>
<protein>
    <submittedName>
        <fullName evidence="9">Solute carrier family 2, facilitated glucose transporter member 9</fullName>
    </submittedName>
</protein>
<dbReference type="NCBIfam" id="TIGR00879">
    <property type="entry name" value="SP"/>
    <property type="match status" value="1"/>
</dbReference>
<keyword evidence="5" id="KW-0813">Transport</keyword>
<dbReference type="GO" id="GO:0055056">
    <property type="term" value="F:D-glucose transmembrane transporter activity"/>
    <property type="evidence" value="ECO:0007669"/>
    <property type="project" value="TreeGrafter"/>
</dbReference>
<feature type="transmembrane region" description="Helical" evidence="7">
    <location>
        <begin position="454"/>
        <end position="477"/>
    </location>
</feature>
<dbReference type="InterPro" id="IPR020846">
    <property type="entry name" value="MFS_dom"/>
</dbReference>
<name>A0A218VDA2_9PASE</name>
<dbReference type="GO" id="GO:0046323">
    <property type="term" value="P:D-glucose import"/>
    <property type="evidence" value="ECO:0007669"/>
    <property type="project" value="TreeGrafter"/>
</dbReference>
<evidence type="ECO:0000256" key="5">
    <source>
        <dbReference type="RuleBase" id="RU003346"/>
    </source>
</evidence>
<feature type="transmembrane region" description="Helical" evidence="7">
    <location>
        <begin position="207"/>
        <end position="228"/>
    </location>
</feature>
<dbReference type="InterPro" id="IPR005829">
    <property type="entry name" value="Sugar_transporter_CS"/>
</dbReference>
<dbReference type="FunFam" id="1.20.1250.20:FF:000029">
    <property type="entry name" value="solute carrier family 2, facilitated glucose transporter member 4"/>
    <property type="match status" value="1"/>
</dbReference>
<proteinExistence type="inferred from homology"/>
<dbReference type="SUPFAM" id="SSF103473">
    <property type="entry name" value="MFS general substrate transporter"/>
    <property type="match status" value="1"/>
</dbReference>
<dbReference type="InterPro" id="IPR003663">
    <property type="entry name" value="Sugar/inositol_transpt"/>
</dbReference>
<feature type="transmembrane region" description="Helical" evidence="7">
    <location>
        <begin position="177"/>
        <end position="195"/>
    </location>
</feature>
<keyword evidence="2 7" id="KW-0812">Transmembrane</keyword>
<dbReference type="STRING" id="299123.ENSLSDP00000009528"/>